<protein>
    <submittedName>
        <fullName evidence="2">Uncharacterized protein</fullName>
    </submittedName>
</protein>
<geneLocation type="plasmid" evidence="2 3">
    <name>pSS1-5</name>
</geneLocation>
<accession>A0AAN0MCK9</accession>
<keyword evidence="1" id="KW-1133">Transmembrane helix</keyword>
<organism evidence="2 3">
    <name type="scientific">Yoonia rhodophyticola</name>
    <dbReference type="NCBI Taxonomy" id="3137370"/>
    <lineage>
        <taxon>Bacteria</taxon>
        <taxon>Pseudomonadati</taxon>
        <taxon>Pseudomonadota</taxon>
        <taxon>Alphaproteobacteria</taxon>
        <taxon>Rhodobacterales</taxon>
        <taxon>Paracoccaceae</taxon>
        <taxon>Yoonia</taxon>
    </lineage>
</organism>
<reference evidence="2" key="1">
    <citation type="submission" date="2024-08" db="EMBL/GenBank/DDBJ databases">
        <title>Phylogenomic analyses of a clade within the roseobacter group suggest taxonomic reassignments of species of the genera Aestuariivita, Citreicella, Loktanella, Nautella, Pelagibaca, Ruegeria, Thalassobius, Thiobacimonas and Tropicibacter, and the proposal o.</title>
        <authorList>
            <person name="Jeon C.O."/>
        </authorList>
    </citation>
    <scope>NUCLEOTIDE SEQUENCE</scope>
    <source>
        <strain evidence="2">SS1-5</strain>
        <plasmid evidence="2">pSS1-5</plasmid>
    </source>
</reference>
<dbReference type="EMBL" id="CP151764">
    <property type="protein sequence ID" value="WZU65561.1"/>
    <property type="molecule type" value="Genomic_DNA"/>
</dbReference>
<keyword evidence="2" id="KW-0614">Plasmid</keyword>
<evidence type="ECO:0000313" key="3">
    <source>
        <dbReference type="Proteomes" id="UP001470809"/>
    </source>
</evidence>
<evidence type="ECO:0000313" key="2">
    <source>
        <dbReference type="EMBL" id="WZU65561.1"/>
    </source>
</evidence>
<keyword evidence="1" id="KW-0812">Transmembrane</keyword>
<keyword evidence="3" id="KW-1185">Reference proteome</keyword>
<proteinExistence type="predicted"/>
<keyword evidence="1" id="KW-0472">Membrane</keyword>
<sequence>MPGTTIAIIATLFAFVAVAALVWWLHGIREQAKILARIGPALVEAPVYFKLVEISHEKSHFLERHGPMLQRCDVLQRAMTGKLDVAGFVGRPVASAKWYSHQDMLHAIISAAEHWRAGDRPKSGKYVFAFEEPIGEGFLKGDDNVVQTNIAAVIIRNDYVVTAFPVLTPLDESHPLN</sequence>
<dbReference type="Proteomes" id="UP001470809">
    <property type="component" value="Plasmid pSS1-5"/>
</dbReference>
<evidence type="ECO:0000256" key="1">
    <source>
        <dbReference type="SAM" id="Phobius"/>
    </source>
</evidence>
<dbReference type="RefSeq" id="WP_342074906.1">
    <property type="nucleotide sequence ID" value="NZ_CP151764.2"/>
</dbReference>
<dbReference type="KEGG" id="yrh:AABB31_00065"/>
<feature type="transmembrane region" description="Helical" evidence="1">
    <location>
        <begin position="6"/>
        <end position="25"/>
    </location>
</feature>
<gene>
    <name evidence="2" type="ORF">AABB31_00065</name>
</gene>
<name>A0AAN0MCK9_9RHOB</name>
<dbReference type="AlphaFoldDB" id="A0AAN0MCK9"/>